<dbReference type="Pfam" id="PF01648">
    <property type="entry name" value="ACPS"/>
    <property type="match status" value="1"/>
</dbReference>
<dbReference type="AlphaFoldDB" id="A0A9P6MC18"/>
<reference evidence="3" key="1">
    <citation type="journal article" date="2020" name="Fungal Divers.">
        <title>Resolving the Mortierellaceae phylogeny through synthesis of multi-gene phylogenetics and phylogenomics.</title>
        <authorList>
            <person name="Vandepol N."/>
            <person name="Liber J."/>
            <person name="Desiro A."/>
            <person name="Na H."/>
            <person name="Kennedy M."/>
            <person name="Barry K."/>
            <person name="Grigoriev I.V."/>
            <person name="Miller A.N."/>
            <person name="O'Donnell K."/>
            <person name="Stajich J.E."/>
            <person name="Bonito G."/>
        </authorList>
    </citation>
    <scope>NUCLEOTIDE SEQUENCE</scope>
    <source>
        <strain evidence="3">MES-2147</strain>
    </source>
</reference>
<dbReference type="EMBL" id="JAAAHW010003103">
    <property type="protein sequence ID" value="KAF9988748.1"/>
    <property type="molecule type" value="Genomic_DNA"/>
</dbReference>
<evidence type="ECO:0000256" key="1">
    <source>
        <dbReference type="ARBA" id="ARBA00022679"/>
    </source>
</evidence>
<dbReference type="InterPro" id="IPR037143">
    <property type="entry name" value="4-PPantetheinyl_Trfase_dom_sf"/>
</dbReference>
<feature type="domain" description="4'-phosphopantetheinyl transferase" evidence="2">
    <location>
        <begin position="1"/>
        <end position="57"/>
    </location>
</feature>
<comment type="caution">
    <text evidence="3">The sequence shown here is derived from an EMBL/GenBank/DDBJ whole genome shotgun (WGS) entry which is preliminary data.</text>
</comment>
<dbReference type="GO" id="GO:0008897">
    <property type="term" value="F:holo-[acyl-carrier-protein] synthase activity"/>
    <property type="evidence" value="ECO:0007669"/>
    <property type="project" value="InterPro"/>
</dbReference>
<sequence>FTDKELTFMTEASTESSESQTRRFYRLWCLKESTIKALDAQPDFDLKTIEFTIQDEEETEK</sequence>
<evidence type="ECO:0000313" key="3">
    <source>
        <dbReference type="EMBL" id="KAF9988748.1"/>
    </source>
</evidence>
<dbReference type="OrthoDB" id="26719at2759"/>
<gene>
    <name evidence="3" type="ORF">BGZ65_001262</name>
</gene>
<dbReference type="SUPFAM" id="SSF56214">
    <property type="entry name" value="4'-phosphopantetheinyl transferase"/>
    <property type="match status" value="1"/>
</dbReference>
<feature type="non-terminal residue" evidence="3">
    <location>
        <position position="61"/>
    </location>
</feature>
<name>A0A9P6MC18_9FUNG</name>
<proteinExistence type="predicted"/>
<evidence type="ECO:0000313" key="4">
    <source>
        <dbReference type="Proteomes" id="UP000749646"/>
    </source>
</evidence>
<feature type="non-terminal residue" evidence="3">
    <location>
        <position position="1"/>
    </location>
</feature>
<dbReference type="InterPro" id="IPR008278">
    <property type="entry name" value="4-PPantetheinyl_Trfase_dom"/>
</dbReference>
<evidence type="ECO:0000259" key="2">
    <source>
        <dbReference type="Pfam" id="PF01648"/>
    </source>
</evidence>
<dbReference type="GO" id="GO:0000287">
    <property type="term" value="F:magnesium ion binding"/>
    <property type="evidence" value="ECO:0007669"/>
    <property type="project" value="InterPro"/>
</dbReference>
<dbReference type="Proteomes" id="UP000749646">
    <property type="component" value="Unassembled WGS sequence"/>
</dbReference>
<keyword evidence="4" id="KW-1185">Reference proteome</keyword>
<protein>
    <recommendedName>
        <fullName evidence="2">4'-phosphopantetheinyl transferase domain-containing protein</fullName>
    </recommendedName>
</protein>
<accession>A0A9P6MC18</accession>
<dbReference type="Gene3D" id="3.90.470.20">
    <property type="entry name" value="4'-phosphopantetheinyl transferase domain"/>
    <property type="match status" value="1"/>
</dbReference>
<keyword evidence="1" id="KW-0808">Transferase</keyword>
<organism evidence="3 4">
    <name type="scientific">Modicella reniformis</name>
    <dbReference type="NCBI Taxonomy" id="1440133"/>
    <lineage>
        <taxon>Eukaryota</taxon>
        <taxon>Fungi</taxon>
        <taxon>Fungi incertae sedis</taxon>
        <taxon>Mucoromycota</taxon>
        <taxon>Mortierellomycotina</taxon>
        <taxon>Mortierellomycetes</taxon>
        <taxon>Mortierellales</taxon>
        <taxon>Mortierellaceae</taxon>
        <taxon>Modicella</taxon>
    </lineage>
</organism>